<organism evidence="2 3">
    <name type="scientific">Zopfia rhizophila CBS 207.26</name>
    <dbReference type="NCBI Taxonomy" id="1314779"/>
    <lineage>
        <taxon>Eukaryota</taxon>
        <taxon>Fungi</taxon>
        <taxon>Dikarya</taxon>
        <taxon>Ascomycota</taxon>
        <taxon>Pezizomycotina</taxon>
        <taxon>Dothideomycetes</taxon>
        <taxon>Dothideomycetes incertae sedis</taxon>
        <taxon>Zopfiaceae</taxon>
        <taxon>Zopfia</taxon>
    </lineage>
</organism>
<dbReference type="Proteomes" id="UP000800200">
    <property type="component" value="Unassembled WGS sequence"/>
</dbReference>
<feature type="compositionally biased region" description="Basic and acidic residues" evidence="1">
    <location>
        <begin position="1"/>
        <end position="11"/>
    </location>
</feature>
<accession>A0A6A6EUB1</accession>
<proteinExistence type="predicted"/>
<evidence type="ECO:0000313" key="3">
    <source>
        <dbReference type="Proteomes" id="UP000800200"/>
    </source>
</evidence>
<dbReference type="AlphaFoldDB" id="A0A6A6EUB1"/>
<gene>
    <name evidence="2" type="ORF">K469DRAFT_196273</name>
</gene>
<reference evidence="2" key="1">
    <citation type="journal article" date="2020" name="Stud. Mycol.">
        <title>101 Dothideomycetes genomes: a test case for predicting lifestyles and emergence of pathogens.</title>
        <authorList>
            <person name="Haridas S."/>
            <person name="Albert R."/>
            <person name="Binder M."/>
            <person name="Bloem J."/>
            <person name="Labutti K."/>
            <person name="Salamov A."/>
            <person name="Andreopoulos B."/>
            <person name="Baker S."/>
            <person name="Barry K."/>
            <person name="Bills G."/>
            <person name="Bluhm B."/>
            <person name="Cannon C."/>
            <person name="Castanera R."/>
            <person name="Culley D."/>
            <person name="Daum C."/>
            <person name="Ezra D."/>
            <person name="Gonzalez J."/>
            <person name="Henrissat B."/>
            <person name="Kuo A."/>
            <person name="Liang C."/>
            <person name="Lipzen A."/>
            <person name="Lutzoni F."/>
            <person name="Magnuson J."/>
            <person name="Mondo S."/>
            <person name="Nolan M."/>
            <person name="Ohm R."/>
            <person name="Pangilinan J."/>
            <person name="Park H.-J."/>
            <person name="Ramirez L."/>
            <person name="Alfaro M."/>
            <person name="Sun H."/>
            <person name="Tritt A."/>
            <person name="Yoshinaga Y."/>
            <person name="Zwiers L.-H."/>
            <person name="Turgeon B."/>
            <person name="Goodwin S."/>
            <person name="Spatafora J."/>
            <person name="Crous P."/>
            <person name="Grigoriev I."/>
        </authorList>
    </citation>
    <scope>NUCLEOTIDE SEQUENCE</scope>
    <source>
        <strain evidence="2">CBS 207.26</strain>
    </source>
</reference>
<name>A0A6A6EUB1_9PEZI</name>
<feature type="compositionally biased region" description="Low complexity" evidence="1">
    <location>
        <begin position="15"/>
        <end position="27"/>
    </location>
</feature>
<evidence type="ECO:0000256" key="1">
    <source>
        <dbReference type="SAM" id="MobiDB-lite"/>
    </source>
</evidence>
<dbReference type="EMBL" id="ML994612">
    <property type="protein sequence ID" value="KAF2194338.1"/>
    <property type="molecule type" value="Genomic_DNA"/>
</dbReference>
<protein>
    <submittedName>
        <fullName evidence="2">Uncharacterized protein</fullName>
    </submittedName>
</protein>
<feature type="region of interest" description="Disordered" evidence="1">
    <location>
        <begin position="1"/>
        <end position="34"/>
    </location>
</feature>
<sequence>MAEKRTGDHSVLENITTAPIAHHTAATDSSRAQCEGESQDISFVGDAKEDGYVIIKMRYGRTSFPQ</sequence>
<evidence type="ECO:0000313" key="2">
    <source>
        <dbReference type="EMBL" id="KAF2194338.1"/>
    </source>
</evidence>
<keyword evidence="3" id="KW-1185">Reference proteome</keyword>